<reference evidence="5 6" key="1">
    <citation type="journal article" date="2022" name="Nat. Plants">
        <title>Genomes of leafy and leafless Platanthera orchids illuminate the evolution of mycoheterotrophy.</title>
        <authorList>
            <person name="Li M.H."/>
            <person name="Liu K.W."/>
            <person name="Li Z."/>
            <person name="Lu H.C."/>
            <person name="Ye Q.L."/>
            <person name="Zhang D."/>
            <person name="Wang J.Y."/>
            <person name="Li Y.F."/>
            <person name="Zhong Z.M."/>
            <person name="Liu X."/>
            <person name="Yu X."/>
            <person name="Liu D.K."/>
            <person name="Tu X.D."/>
            <person name="Liu B."/>
            <person name="Hao Y."/>
            <person name="Liao X.Y."/>
            <person name="Jiang Y.T."/>
            <person name="Sun W.H."/>
            <person name="Chen J."/>
            <person name="Chen Y.Q."/>
            <person name="Ai Y."/>
            <person name="Zhai J.W."/>
            <person name="Wu S.S."/>
            <person name="Zhou Z."/>
            <person name="Hsiao Y.Y."/>
            <person name="Wu W.L."/>
            <person name="Chen Y.Y."/>
            <person name="Lin Y.F."/>
            <person name="Hsu J.L."/>
            <person name="Li C.Y."/>
            <person name="Wang Z.W."/>
            <person name="Zhao X."/>
            <person name="Zhong W.Y."/>
            <person name="Ma X.K."/>
            <person name="Ma L."/>
            <person name="Huang J."/>
            <person name="Chen G.Z."/>
            <person name="Huang M.Z."/>
            <person name="Huang L."/>
            <person name="Peng D.H."/>
            <person name="Luo Y.B."/>
            <person name="Zou S.Q."/>
            <person name="Chen S.P."/>
            <person name="Lan S."/>
            <person name="Tsai W.C."/>
            <person name="Van de Peer Y."/>
            <person name="Liu Z.J."/>
        </authorList>
    </citation>
    <scope>NUCLEOTIDE SEQUENCE [LARGE SCALE GENOMIC DNA]</scope>
    <source>
        <strain evidence="5">Lor288</strain>
    </source>
</reference>
<name>A0ABR2LWC8_9ASPA</name>
<dbReference type="CDD" id="cd00086">
    <property type="entry name" value="homeodomain"/>
    <property type="match status" value="2"/>
</dbReference>
<proteinExistence type="predicted"/>
<dbReference type="InterPro" id="IPR001356">
    <property type="entry name" value="HD"/>
</dbReference>
<keyword evidence="3" id="KW-0371">Homeobox</keyword>
<evidence type="ECO:0000256" key="3">
    <source>
        <dbReference type="RuleBase" id="RU000682"/>
    </source>
</evidence>
<sequence length="64" mass="7604">MKKLYDAFQENQYPTKEKKECLAQELGMTFQQKLNEAFQENQFPSKGKKEELAQELGMTSRQVW</sequence>
<dbReference type="Gene3D" id="1.10.10.60">
    <property type="entry name" value="Homeodomain-like"/>
    <property type="match status" value="2"/>
</dbReference>
<evidence type="ECO:0000259" key="4">
    <source>
        <dbReference type="Pfam" id="PF00046"/>
    </source>
</evidence>
<comment type="subcellular location">
    <subcellularLocation>
        <location evidence="1 3">Nucleus</location>
    </subcellularLocation>
</comment>
<evidence type="ECO:0000313" key="6">
    <source>
        <dbReference type="Proteomes" id="UP001412067"/>
    </source>
</evidence>
<protein>
    <recommendedName>
        <fullName evidence="4">Homeobox domain-containing protein</fullName>
    </recommendedName>
</protein>
<keyword evidence="6" id="KW-1185">Reference proteome</keyword>
<dbReference type="PANTHER" id="PTHR12628:SF13">
    <property type="entry name" value="HOMEOBOX PROTEIN HAT3.1"/>
    <property type="match status" value="1"/>
</dbReference>
<evidence type="ECO:0000256" key="2">
    <source>
        <dbReference type="ARBA" id="ARBA00023242"/>
    </source>
</evidence>
<gene>
    <name evidence="5" type="ORF">KSP40_PGU015522</name>
</gene>
<organism evidence="5 6">
    <name type="scientific">Platanthera guangdongensis</name>
    <dbReference type="NCBI Taxonomy" id="2320717"/>
    <lineage>
        <taxon>Eukaryota</taxon>
        <taxon>Viridiplantae</taxon>
        <taxon>Streptophyta</taxon>
        <taxon>Embryophyta</taxon>
        <taxon>Tracheophyta</taxon>
        <taxon>Spermatophyta</taxon>
        <taxon>Magnoliopsida</taxon>
        <taxon>Liliopsida</taxon>
        <taxon>Asparagales</taxon>
        <taxon>Orchidaceae</taxon>
        <taxon>Orchidoideae</taxon>
        <taxon>Orchideae</taxon>
        <taxon>Orchidinae</taxon>
        <taxon>Platanthera</taxon>
    </lineage>
</organism>
<feature type="domain" description="Homeobox" evidence="4">
    <location>
        <begin position="2"/>
        <end position="30"/>
    </location>
</feature>
<dbReference type="EMBL" id="JBBWWR010000014">
    <property type="protein sequence ID" value="KAK8952713.1"/>
    <property type="molecule type" value="Genomic_DNA"/>
</dbReference>
<dbReference type="Proteomes" id="UP001412067">
    <property type="component" value="Unassembled WGS sequence"/>
</dbReference>
<comment type="caution">
    <text evidence="5">The sequence shown here is derived from an EMBL/GenBank/DDBJ whole genome shotgun (WGS) entry which is preliminary data.</text>
</comment>
<feature type="domain" description="Homeobox" evidence="4">
    <location>
        <begin position="32"/>
        <end position="63"/>
    </location>
</feature>
<dbReference type="PANTHER" id="PTHR12628">
    <property type="entry name" value="POLYCOMB-LIKE TRANSCRIPTION FACTOR"/>
    <property type="match status" value="1"/>
</dbReference>
<dbReference type="SUPFAM" id="SSF46689">
    <property type="entry name" value="Homeodomain-like"/>
    <property type="match status" value="2"/>
</dbReference>
<evidence type="ECO:0000313" key="5">
    <source>
        <dbReference type="EMBL" id="KAK8952713.1"/>
    </source>
</evidence>
<dbReference type="Pfam" id="PF00046">
    <property type="entry name" value="Homeodomain"/>
    <property type="match status" value="2"/>
</dbReference>
<accession>A0ABR2LWC8</accession>
<dbReference type="InterPro" id="IPR009057">
    <property type="entry name" value="Homeodomain-like_sf"/>
</dbReference>
<evidence type="ECO:0000256" key="1">
    <source>
        <dbReference type="ARBA" id="ARBA00004123"/>
    </source>
</evidence>
<keyword evidence="3" id="KW-0238">DNA-binding</keyword>
<keyword evidence="2 3" id="KW-0539">Nucleus</keyword>